<dbReference type="Gene3D" id="1.10.510.10">
    <property type="entry name" value="Transferase(Phosphotransferase) domain 1"/>
    <property type="match status" value="1"/>
</dbReference>
<dbReference type="eggNOG" id="KOG0032">
    <property type="taxonomic scope" value="Eukaryota"/>
</dbReference>
<evidence type="ECO:0008006" key="7">
    <source>
        <dbReference type="Google" id="ProtNLM"/>
    </source>
</evidence>
<dbReference type="InterPro" id="IPR000253">
    <property type="entry name" value="FHA_dom"/>
</dbReference>
<dbReference type="SMART" id="SM00220">
    <property type="entry name" value="S_TKc"/>
    <property type="match status" value="1"/>
</dbReference>
<dbReference type="EMBL" id="KE721469">
    <property type="protein sequence ID" value="ERF69125.1"/>
    <property type="molecule type" value="Genomic_DNA"/>
</dbReference>
<evidence type="ECO:0000256" key="1">
    <source>
        <dbReference type="ARBA" id="ARBA00005575"/>
    </source>
</evidence>
<feature type="domain" description="Protein kinase" evidence="4">
    <location>
        <begin position="155"/>
        <end position="465"/>
    </location>
</feature>
<keyword evidence="6" id="KW-1185">Reference proteome</keyword>
<dbReference type="Pfam" id="PF00069">
    <property type="entry name" value="Pkinase"/>
    <property type="match status" value="1"/>
</dbReference>
<dbReference type="RefSeq" id="XP_007805185.1">
    <property type="nucleotide sequence ID" value="XM_007806994.1"/>
</dbReference>
<evidence type="ECO:0000259" key="3">
    <source>
        <dbReference type="PROSITE" id="PS50006"/>
    </source>
</evidence>
<dbReference type="GO" id="GO:0004672">
    <property type="term" value="F:protein kinase activity"/>
    <property type="evidence" value="ECO:0007669"/>
    <property type="project" value="InterPro"/>
</dbReference>
<dbReference type="PANTHER" id="PTHR24347">
    <property type="entry name" value="SERINE/THREONINE-PROTEIN KINASE"/>
    <property type="match status" value="1"/>
</dbReference>
<dbReference type="PROSITE" id="PS00108">
    <property type="entry name" value="PROTEIN_KINASE_ST"/>
    <property type="match status" value="1"/>
</dbReference>
<feature type="region of interest" description="Disordered" evidence="2">
    <location>
        <begin position="568"/>
        <end position="592"/>
    </location>
</feature>
<feature type="domain" description="FHA" evidence="3">
    <location>
        <begin position="21"/>
        <end position="86"/>
    </location>
</feature>
<dbReference type="InterPro" id="IPR008271">
    <property type="entry name" value="Ser/Thr_kinase_AS"/>
</dbReference>
<dbReference type="GeneID" id="19236140"/>
<evidence type="ECO:0000256" key="2">
    <source>
        <dbReference type="SAM" id="MobiDB-lite"/>
    </source>
</evidence>
<evidence type="ECO:0000313" key="5">
    <source>
        <dbReference type="EMBL" id="ERF69125.1"/>
    </source>
</evidence>
<proteinExistence type="inferred from homology"/>
<sequence>MTSGDLMEWKAEMEVSTSLLAVKGKWVSVYCLMLQTQHVVRDAVVSNKHLRIYTIIFDEDHSDGIAPLVYAEDLSRNGTYWNGSLIGKGNGGVLLSDGDTLRVSPRIYYQFRQSTRQDAERQFDLTQECEMKVGEDGRDFTFDANVTQHFEKEYNVSDRKLGSGACGAVFMAIEQSRRTQLACKIVDLRRLGVAPRTQTSRCETAAATEEVDSRAQMAKIKLWAERKQNEYRLEQQLNAYYREASILATLSHPNIIGIEKVYITDNSIYIFQDLITGGDLFSFLERKNGKLSEVEAAVIVRQIVIALEYLHDQNIVHRDLKPENILMTSLANGCRVVLTDFGHSKKVENDRTRMTTMAGTEQYIAPEISGLGRHFNGKNGYTKAIDMWSLGCVTVVLLTGGSPFINPKTNQYCQQLAQECSLQQLECVAEWQFVGKRPKDFVRRLLVLDEEQRMTPSDAKKHCWFSNDSHRLDFEAVYQRAIQHWRPRTLKPPVIDVIDAHHSTEQSMLQKSDLGQRISRRKNPVPIDPPYKPYPRRMSFLLLSKRRPFLSGVMSEEVRTAIQEKWSPEKMRGRAPDPEEDKVPALVPDGLSQCSETRNDQALMGKSEGSEGFAPTTNPAMAEDRAPHFRDDATVLDEVTFNRESEDVAAKMSPGLAMHNAGEKPKPSLNVKGGRQTPFTSTLSLQEDPNFLPANHTKPFTYRAAEASEGKSGLTKLQRPLRSLNMRFKQTSKSKRRRGSIYDIDSDDESEQAHCDLSTFRVNPEGRSVRTGTVWKKARTSMHEREH</sequence>
<dbReference type="AlphaFoldDB" id="U1HG99"/>
<reference evidence="6" key="1">
    <citation type="journal article" date="2014" name="BMC Genomics">
        <title>Genome characteristics reveal the impact of lichenization on lichen-forming fungus Endocarpon pusillum Hedwig (Verrucariales, Ascomycota).</title>
        <authorList>
            <person name="Wang Y.-Y."/>
            <person name="Liu B."/>
            <person name="Zhang X.-Y."/>
            <person name="Zhou Q.-M."/>
            <person name="Zhang T."/>
            <person name="Li H."/>
            <person name="Yu Y.-F."/>
            <person name="Zhang X.-L."/>
            <person name="Hao X.-Y."/>
            <person name="Wang M."/>
            <person name="Wang L."/>
            <person name="Wei J.-C."/>
        </authorList>
    </citation>
    <scope>NUCLEOTIDE SEQUENCE [LARGE SCALE GENOMIC DNA]</scope>
    <source>
        <strain evidence="6">Z07020 / HMAS-L-300199</strain>
    </source>
</reference>
<dbReference type="SUPFAM" id="SSF56112">
    <property type="entry name" value="Protein kinase-like (PK-like)"/>
    <property type="match status" value="1"/>
</dbReference>
<dbReference type="HOGENOM" id="CLU_000288_105_0_1"/>
<dbReference type="InterPro" id="IPR008984">
    <property type="entry name" value="SMAD_FHA_dom_sf"/>
</dbReference>
<name>U1HG99_ENDPU</name>
<dbReference type="Pfam" id="PF00498">
    <property type="entry name" value="FHA"/>
    <property type="match status" value="1"/>
</dbReference>
<dbReference type="Proteomes" id="UP000019373">
    <property type="component" value="Unassembled WGS sequence"/>
</dbReference>
<accession>U1HG99</accession>
<dbReference type="SUPFAM" id="SSF49879">
    <property type="entry name" value="SMAD/FHA domain"/>
    <property type="match status" value="1"/>
</dbReference>
<protein>
    <recommendedName>
        <fullName evidence="7">Protein kinase domain-containing protein</fullName>
    </recommendedName>
</protein>
<dbReference type="PROSITE" id="PS50006">
    <property type="entry name" value="FHA_DOMAIN"/>
    <property type="match status" value="1"/>
</dbReference>
<organism evidence="5 6">
    <name type="scientific">Endocarpon pusillum (strain Z07020 / HMAS-L-300199)</name>
    <name type="common">Lichen-forming fungus</name>
    <dbReference type="NCBI Taxonomy" id="1263415"/>
    <lineage>
        <taxon>Eukaryota</taxon>
        <taxon>Fungi</taxon>
        <taxon>Dikarya</taxon>
        <taxon>Ascomycota</taxon>
        <taxon>Pezizomycotina</taxon>
        <taxon>Eurotiomycetes</taxon>
        <taxon>Chaetothyriomycetidae</taxon>
        <taxon>Verrucariales</taxon>
        <taxon>Verrucariaceae</taxon>
        <taxon>Endocarpon</taxon>
    </lineage>
</organism>
<dbReference type="OMA" id="RTSMHER"/>
<comment type="similarity">
    <text evidence="1">Belongs to the protein kinase superfamily. CAMK Ser/Thr protein kinase family. CHEK2 subfamily.</text>
</comment>
<feature type="region of interest" description="Disordered" evidence="2">
    <location>
        <begin position="729"/>
        <end position="748"/>
    </location>
</feature>
<feature type="compositionally biased region" description="Basic and acidic residues" evidence="2">
    <location>
        <begin position="568"/>
        <end position="583"/>
    </location>
</feature>
<gene>
    <name evidence="5" type="ORF">EPUS_01081</name>
</gene>
<feature type="compositionally biased region" description="Basic residues" evidence="2">
    <location>
        <begin position="730"/>
        <end position="739"/>
    </location>
</feature>
<evidence type="ECO:0000313" key="6">
    <source>
        <dbReference type="Proteomes" id="UP000019373"/>
    </source>
</evidence>
<dbReference type="CDD" id="cd22670">
    <property type="entry name" value="FHA_MEK1-like"/>
    <property type="match status" value="1"/>
</dbReference>
<dbReference type="InterPro" id="IPR011009">
    <property type="entry name" value="Kinase-like_dom_sf"/>
</dbReference>
<dbReference type="OrthoDB" id="74764at2759"/>
<dbReference type="Gene3D" id="2.60.200.20">
    <property type="match status" value="1"/>
</dbReference>
<dbReference type="InterPro" id="IPR000719">
    <property type="entry name" value="Prot_kinase_dom"/>
</dbReference>
<dbReference type="PROSITE" id="PS50011">
    <property type="entry name" value="PROTEIN_KINASE_DOM"/>
    <property type="match status" value="1"/>
</dbReference>
<dbReference type="GO" id="GO:0005524">
    <property type="term" value="F:ATP binding"/>
    <property type="evidence" value="ECO:0007669"/>
    <property type="project" value="InterPro"/>
</dbReference>
<dbReference type="Gene3D" id="3.30.200.20">
    <property type="entry name" value="Phosphorylase Kinase, domain 1"/>
    <property type="match status" value="1"/>
</dbReference>
<evidence type="ECO:0000259" key="4">
    <source>
        <dbReference type="PROSITE" id="PS50011"/>
    </source>
</evidence>